<feature type="region of interest" description="Disordered" evidence="1">
    <location>
        <begin position="31"/>
        <end position="55"/>
    </location>
</feature>
<accession>A0A2A6EEE1</accession>
<dbReference type="AlphaFoldDB" id="A0A2A6EEE1"/>
<evidence type="ECO:0000313" key="2">
    <source>
        <dbReference type="EMBL" id="PDP60024.1"/>
    </source>
</evidence>
<evidence type="ECO:0000256" key="1">
    <source>
        <dbReference type="SAM" id="MobiDB-lite"/>
    </source>
</evidence>
<evidence type="ECO:0000313" key="3">
    <source>
        <dbReference type="Proteomes" id="UP000219058"/>
    </source>
</evidence>
<feature type="compositionally biased region" description="Basic and acidic residues" evidence="1">
    <location>
        <begin position="35"/>
        <end position="45"/>
    </location>
</feature>
<organism evidence="2 3">
    <name type="scientific">Prevotella intermedia</name>
    <dbReference type="NCBI Taxonomy" id="28131"/>
    <lineage>
        <taxon>Bacteria</taxon>
        <taxon>Pseudomonadati</taxon>
        <taxon>Bacteroidota</taxon>
        <taxon>Bacteroidia</taxon>
        <taxon>Bacteroidales</taxon>
        <taxon>Prevotellaceae</taxon>
        <taxon>Prevotella</taxon>
    </lineage>
</organism>
<dbReference type="EMBL" id="NSLY01000019">
    <property type="protein sequence ID" value="PDP60024.1"/>
    <property type="molecule type" value="Genomic_DNA"/>
</dbReference>
<sequence length="69" mass="7755">MNKKQISKTVYTKPEIEVMHLLIESHLLDASYPGDHQKGDHKQGPAEEESYGAKVGDFDYSESNVSKAF</sequence>
<gene>
    <name evidence="2" type="ORF">CLI71_07790</name>
</gene>
<dbReference type="RefSeq" id="WP_004364292.1">
    <property type="nucleotide sequence ID" value="NZ_NSLY01000019.1"/>
</dbReference>
<name>A0A2A6EEE1_PREIN</name>
<dbReference type="Proteomes" id="UP000219058">
    <property type="component" value="Unassembled WGS sequence"/>
</dbReference>
<reference evidence="2 3" key="1">
    <citation type="submission" date="2017-09" db="EMBL/GenBank/DDBJ databases">
        <title>Phase variable restriction modification systems are present in the genome sequences of periodontal pathogens Prevotella intermedia, Tannerella forsythia and Porphyromonas gingivalis.</title>
        <authorList>
            <person name="Haigh R.D."/>
            <person name="Crawford L."/>
            <person name="Ralph J."/>
            <person name="Wanford J."/>
            <person name="Vartoukian S.R."/>
            <person name="Hijazib K."/>
            <person name="Wade W."/>
            <person name="Oggioni M.R."/>
        </authorList>
    </citation>
    <scope>NUCLEOTIDE SEQUENCE [LARGE SCALE GENOMIC DNA]</scope>
    <source>
        <strain evidence="2 3">WW2834</strain>
    </source>
</reference>
<proteinExistence type="predicted"/>
<comment type="caution">
    <text evidence="2">The sequence shown here is derived from an EMBL/GenBank/DDBJ whole genome shotgun (WGS) entry which is preliminary data.</text>
</comment>
<protein>
    <submittedName>
        <fullName evidence="2">Uncharacterized protein</fullName>
    </submittedName>
</protein>